<dbReference type="AlphaFoldDB" id="A0A1D8JFL9"/>
<dbReference type="PANTHER" id="PTHR43391">
    <property type="entry name" value="RETINOL DEHYDROGENASE-RELATED"/>
    <property type="match status" value="1"/>
</dbReference>
<dbReference type="RefSeq" id="WP_075527635.1">
    <property type="nucleotide sequence ID" value="NZ_CP017560.1"/>
</dbReference>
<dbReference type="KEGG" id="surl:BI350_08140"/>
<accession>A0A1D8JFL9</accession>
<evidence type="ECO:0000256" key="2">
    <source>
        <dbReference type="ARBA" id="ARBA00022857"/>
    </source>
</evidence>
<dbReference type="SUPFAM" id="SSF51735">
    <property type="entry name" value="NAD(P)-binding Rossmann-fold domains"/>
    <property type="match status" value="1"/>
</dbReference>
<dbReference type="Proteomes" id="UP000185746">
    <property type="component" value="Chromosome"/>
</dbReference>
<evidence type="ECO:0000256" key="1">
    <source>
        <dbReference type="ARBA" id="ARBA00006484"/>
    </source>
</evidence>
<organism evidence="5 6">
    <name type="scientific">Sporosarcina ureilytica</name>
    <dbReference type="NCBI Taxonomy" id="298596"/>
    <lineage>
        <taxon>Bacteria</taxon>
        <taxon>Bacillati</taxon>
        <taxon>Bacillota</taxon>
        <taxon>Bacilli</taxon>
        <taxon>Bacillales</taxon>
        <taxon>Caryophanaceae</taxon>
        <taxon>Sporosarcina</taxon>
    </lineage>
</organism>
<sequence>MAKKICVITGAGSGLGASLAKKYAKDGYHVCLLGRTEDKLARTAKALPNEDYSIFPVDVSSKREVSQVFTKIKEELGVVDVLVNNAGVGVFDLAENLSEEAVHQMIDTNLKGTIFCTQEILSDMKDRNSGSILNIVSTAGLEGKMTESVYCASKFGMRGFHESLVVELKETDVHIFGAYMGGMKTEFWDGIFDESQTAGLMDPDDISDIIYHNAKVRKNLNVEQVVIKNH</sequence>
<gene>
    <name evidence="5" type="ORF">BI350_08140</name>
</gene>
<reference evidence="5 6" key="1">
    <citation type="submission" date="2016-09" db="EMBL/GenBank/DDBJ databases">
        <title>Complete genome sequence of the Lysinibacillus sphaericus LMG 22257, a specie of Bacillus with ureolytic activity that can effectively biodeposit calcium carbonate.</title>
        <authorList>
            <person name="Yan W."/>
        </authorList>
    </citation>
    <scope>NUCLEOTIDE SEQUENCE [LARGE SCALE GENOMIC DNA]</scope>
    <source>
        <strain evidence="5 6">LMG 22257</strain>
    </source>
</reference>
<dbReference type="PRINTS" id="PR00081">
    <property type="entry name" value="GDHRDH"/>
</dbReference>
<keyword evidence="2" id="KW-0521">NADP</keyword>
<proteinExistence type="inferred from homology"/>
<dbReference type="InterPro" id="IPR002347">
    <property type="entry name" value="SDR_fam"/>
</dbReference>
<dbReference type="InterPro" id="IPR036291">
    <property type="entry name" value="NAD(P)-bd_dom_sf"/>
</dbReference>
<keyword evidence="3" id="KW-0560">Oxidoreductase</keyword>
<keyword evidence="6" id="KW-1185">Reference proteome</keyword>
<dbReference type="GO" id="GO:0016491">
    <property type="term" value="F:oxidoreductase activity"/>
    <property type="evidence" value="ECO:0007669"/>
    <property type="project" value="UniProtKB-KW"/>
</dbReference>
<dbReference type="PANTHER" id="PTHR43391:SF14">
    <property type="entry name" value="DEHYDROGENASE_REDUCTASE SDR FAMILY PROTEIN 7-LIKE"/>
    <property type="match status" value="1"/>
</dbReference>
<dbReference type="EMBL" id="CP017560">
    <property type="protein sequence ID" value="AOV07504.1"/>
    <property type="molecule type" value="Genomic_DNA"/>
</dbReference>
<protein>
    <submittedName>
        <fullName evidence="5">Alcohol dehydrogenase</fullName>
    </submittedName>
</protein>
<evidence type="ECO:0000313" key="6">
    <source>
        <dbReference type="Proteomes" id="UP000185746"/>
    </source>
</evidence>
<comment type="similarity">
    <text evidence="1 4">Belongs to the short-chain dehydrogenases/reductases (SDR) family.</text>
</comment>
<name>A0A1D8JFL9_9BACL</name>
<dbReference type="Gene3D" id="3.40.50.720">
    <property type="entry name" value="NAD(P)-binding Rossmann-like Domain"/>
    <property type="match status" value="1"/>
</dbReference>
<evidence type="ECO:0000256" key="3">
    <source>
        <dbReference type="ARBA" id="ARBA00023002"/>
    </source>
</evidence>
<dbReference type="Pfam" id="PF00106">
    <property type="entry name" value="adh_short"/>
    <property type="match status" value="1"/>
</dbReference>
<evidence type="ECO:0000313" key="5">
    <source>
        <dbReference type="EMBL" id="AOV07504.1"/>
    </source>
</evidence>
<dbReference type="CDD" id="cd05233">
    <property type="entry name" value="SDR_c"/>
    <property type="match status" value="1"/>
</dbReference>
<dbReference type="PRINTS" id="PR00080">
    <property type="entry name" value="SDRFAMILY"/>
</dbReference>
<evidence type="ECO:0000256" key="4">
    <source>
        <dbReference type="RuleBase" id="RU000363"/>
    </source>
</evidence>